<dbReference type="Gene3D" id="2.60.200.20">
    <property type="match status" value="1"/>
</dbReference>
<protein>
    <submittedName>
        <fullName evidence="2">DUF3662 domain-containing protein</fullName>
    </submittedName>
</protein>
<sequence>MGLFDRIERSGEAVANRLVHKDAQPLDTIEITSKLIETMDKKATAFSRDRTVAPNVFQVSLAPINFDQINAWGSSVLASEMSQELIRHAHTQGYSFIGQIAISFAAEPSLNPHAIHVNAFTRKDASAPVTRPTITSPILDINGQRYMLTGPVTIIGRGSESDIIVDDSGVSRRHLEIRLTAGHTVATDLGSTNGTFVEGVRMDAATLVNGNTITIGHTTIMFWDGSDEVSG</sequence>
<dbReference type="SMART" id="SM00240">
    <property type="entry name" value="FHA"/>
    <property type="match status" value="1"/>
</dbReference>
<dbReference type="Gene3D" id="3.30.2320.60">
    <property type="entry name" value="FhaA, phosphopeptide-binding domain (DUF3662)"/>
    <property type="match status" value="1"/>
</dbReference>
<dbReference type="PROSITE" id="PS50006">
    <property type="entry name" value="FHA_DOMAIN"/>
    <property type="match status" value="1"/>
</dbReference>
<dbReference type="InterPro" id="IPR008984">
    <property type="entry name" value="SMAD_FHA_dom_sf"/>
</dbReference>
<dbReference type="InterPro" id="IPR050923">
    <property type="entry name" value="Cell_Proc_Reg/RNA_Proc"/>
</dbReference>
<evidence type="ECO:0000256" key="1">
    <source>
        <dbReference type="ARBA" id="ARBA00022553"/>
    </source>
</evidence>
<dbReference type="Pfam" id="PF00498">
    <property type="entry name" value="FHA"/>
    <property type="match status" value="1"/>
</dbReference>
<dbReference type="InterPro" id="IPR022128">
    <property type="entry name" value="FhaA_N"/>
</dbReference>
<dbReference type="KEGG" id="agh:M3I41_00125"/>
<reference evidence="2" key="1">
    <citation type="submission" date="2022-05" db="EMBL/GenBank/DDBJ databases">
        <title>Using nanopore sequencing to obtain complete genomes from saliva samples.</title>
        <authorList>
            <person name="Baker J.L."/>
        </authorList>
    </citation>
    <scope>NUCLEOTIDE SEQUENCE</scope>
    <source>
        <strain evidence="2">JCVI-JB-Ag32</strain>
    </source>
</reference>
<evidence type="ECO:0000313" key="3">
    <source>
        <dbReference type="Proteomes" id="UP000830236"/>
    </source>
</evidence>
<proteinExistence type="predicted"/>
<dbReference type="AlphaFoldDB" id="A0A929RYB0"/>
<dbReference type="EMBL" id="CP097095">
    <property type="protein sequence ID" value="UQF79727.1"/>
    <property type="molecule type" value="Genomic_DNA"/>
</dbReference>
<evidence type="ECO:0000313" key="2">
    <source>
        <dbReference type="EMBL" id="UQF79727.1"/>
    </source>
</evidence>
<organism evidence="2 3">
    <name type="scientific">Actinomyces graevenitzii</name>
    <dbReference type="NCBI Taxonomy" id="55565"/>
    <lineage>
        <taxon>Bacteria</taxon>
        <taxon>Bacillati</taxon>
        <taxon>Actinomycetota</taxon>
        <taxon>Actinomycetes</taxon>
        <taxon>Actinomycetales</taxon>
        <taxon>Actinomycetaceae</taxon>
        <taxon>Actinomyces</taxon>
    </lineage>
</organism>
<gene>
    <name evidence="2" type="ORF">M3I41_00125</name>
</gene>
<dbReference type="Pfam" id="PF12401">
    <property type="entry name" value="FhaA_N"/>
    <property type="match status" value="1"/>
</dbReference>
<dbReference type="InterPro" id="IPR042287">
    <property type="entry name" value="FhaA_N_sf"/>
</dbReference>
<dbReference type="CDD" id="cd00060">
    <property type="entry name" value="FHA"/>
    <property type="match status" value="1"/>
</dbReference>
<dbReference type="InterPro" id="IPR000253">
    <property type="entry name" value="FHA_dom"/>
</dbReference>
<name>A0A929RYB0_9ACTO</name>
<dbReference type="PANTHER" id="PTHR23308">
    <property type="entry name" value="NUCLEAR INHIBITOR OF PROTEIN PHOSPHATASE-1"/>
    <property type="match status" value="1"/>
</dbReference>
<accession>A0A929RYB0</accession>
<dbReference type="Proteomes" id="UP000830236">
    <property type="component" value="Chromosome"/>
</dbReference>
<keyword evidence="1" id="KW-0597">Phosphoprotein</keyword>
<dbReference type="SUPFAM" id="SSF49879">
    <property type="entry name" value="SMAD/FHA domain"/>
    <property type="match status" value="1"/>
</dbReference>